<dbReference type="Pfam" id="PF24005">
    <property type="entry name" value="DUF7320"/>
    <property type="match status" value="1"/>
</dbReference>
<sequence>MTAQAVHLKLKFLVAKVNTTGLSLELLLILKPNRLRLMLSDAKFSHDEFISKVKIFAQEVANRVPGSKVTLRRESSFNYVDAYIITVNNGKSNQHTQLALTGTGQVEMTNILGHI</sequence>
<gene>
    <name evidence="2" type="ORF">EVAN_34</name>
</gene>
<organism evidence="2 3">
    <name type="scientific">Klebsiella phage vB_KpnM_BovinicusUrsus</name>
    <dbReference type="NCBI Taxonomy" id="2777352"/>
    <lineage>
        <taxon>Viruses</taxon>
        <taxon>Duplodnaviria</taxon>
        <taxon>Heunggongvirae</taxon>
        <taxon>Uroviricota</taxon>
        <taxon>Caudoviricetes</taxon>
        <taxon>Pantevenvirales</taxon>
        <taxon>Straboviridae</taxon>
        <taxon>Tevenvirinae</taxon>
        <taxon>Jiaodavirus</taxon>
        <taxon>Jiaodavirus jd18</taxon>
    </lineage>
</organism>
<reference evidence="2 3" key="1">
    <citation type="submission" date="2020-09" db="EMBL/GenBank/DDBJ databases">
        <authorList>
            <person name="Kaiser E."/>
            <person name="Loertsher E."/>
            <person name="Boyd C."/>
            <person name="Allen K."/>
            <person name="Carter N."/>
            <person name="Sharma R."/>
            <person name="Flor S."/>
            <person name="Grose J."/>
        </authorList>
    </citation>
    <scope>NUCLEOTIDE SEQUENCE [LARGE SCALE GENOMIC DNA]</scope>
</reference>
<evidence type="ECO:0000313" key="3">
    <source>
        <dbReference type="Proteomes" id="UP000595743"/>
    </source>
</evidence>
<evidence type="ECO:0000313" key="2">
    <source>
        <dbReference type="EMBL" id="QPX73922.1"/>
    </source>
</evidence>
<accession>A0A7T3N7Y6</accession>
<feature type="domain" description="DUF7320" evidence="1">
    <location>
        <begin position="38"/>
        <end position="114"/>
    </location>
</feature>
<proteinExistence type="predicted"/>
<dbReference type="InterPro" id="IPR055744">
    <property type="entry name" value="DUF7320"/>
</dbReference>
<name>A0A7T3N7Y6_9CAUD</name>
<dbReference type="Proteomes" id="UP000595743">
    <property type="component" value="Genome"/>
</dbReference>
<evidence type="ECO:0000259" key="1">
    <source>
        <dbReference type="Pfam" id="PF24005"/>
    </source>
</evidence>
<dbReference type="EMBL" id="MW021752">
    <property type="protein sequence ID" value="QPX73922.1"/>
    <property type="molecule type" value="Genomic_DNA"/>
</dbReference>
<protein>
    <recommendedName>
        <fullName evidence="1">DUF7320 domain-containing protein</fullName>
    </recommendedName>
</protein>